<accession>A0AA39HAD0</accession>
<evidence type="ECO:0000313" key="7">
    <source>
        <dbReference type="Proteomes" id="UP001175271"/>
    </source>
</evidence>
<comment type="subcellular location">
    <subcellularLocation>
        <location evidence="1">Endomembrane system</location>
        <topology evidence="1">Multi-pass membrane protein</topology>
    </subcellularLocation>
</comment>
<dbReference type="Proteomes" id="UP001175271">
    <property type="component" value="Unassembled WGS sequence"/>
</dbReference>
<organism evidence="6 7">
    <name type="scientific">Steinernema hermaphroditum</name>
    <dbReference type="NCBI Taxonomy" id="289476"/>
    <lineage>
        <taxon>Eukaryota</taxon>
        <taxon>Metazoa</taxon>
        <taxon>Ecdysozoa</taxon>
        <taxon>Nematoda</taxon>
        <taxon>Chromadorea</taxon>
        <taxon>Rhabditida</taxon>
        <taxon>Tylenchina</taxon>
        <taxon>Panagrolaimomorpha</taxon>
        <taxon>Strongyloidoidea</taxon>
        <taxon>Steinernematidae</taxon>
        <taxon>Steinernema</taxon>
    </lineage>
</organism>
<dbReference type="GO" id="GO:0005765">
    <property type="term" value="C:lysosomal membrane"/>
    <property type="evidence" value="ECO:0007669"/>
    <property type="project" value="TreeGrafter"/>
</dbReference>
<keyword evidence="4 5" id="KW-0472">Membrane</keyword>
<evidence type="ECO:0000313" key="6">
    <source>
        <dbReference type="EMBL" id="KAK0401004.1"/>
    </source>
</evidence>
<feature type="transmembrane region" description="Helical" evidence="5">
    <location>
        <begin position="158"/>
        <end position="176"/>
    </location>
</feature>
<evidence type="ECO:0000256" key="2">
    <source>
        <dbReference type="ARBA" id="ARBA00022692"/>
    </source>
</evidence>
<keyword evidence="2 5" id="KW-0812">Transmembrane</keyword>
<evidence type="ECO:0000256" key="1">
    <source>
        <dbReference type="ARBA" id="ARBA00004127"/>
    </source>
</evidence>
<dbReference type="GO" id="GO:0012505">
    <property type="term" value="C:endomembrane system"/>
    <property type="evidence" value="ECO:0007669"/>
    <property type="project" value="UniProtKB-SubCell"/>
</dbReference>
<evidence type="ECO:0000256" key="5">
    <source>
        <dbReference type="SAM" id="Phobius"/>
    </source>
</evidence>
<reference evidence="6" key="1">
    <citation type="submission" date="2023-06" db="EMBL/GenBank/DDBJ databases">
        <title>Genomic analysis of the entomopathogenic nematode Steinernema hermaphroditum.</title>
        <authorList>
            <person name="Schwarz E.M."/>
            <person name="Heppert J.K."/>
            <person name="Baniya A."/>
            <person name="Schwartz H.T."/>
            <person name="Tan C.-H."/>
            <person name="Antoshechkin I."/>
            <person name="Sternberg P.W."/>
            <person name="Goodrich-Blair H."/>
            <person name="Dillman A.R."/>
        </authorList>
    </citation>
    <scope>NUCLEOTIDE SEQUENCE</scope>
    <source>
        <strain evidence="6">PS9179</strain>
        <tissue evidence="6">Whole animal</tissue>
    </source>
</reference>
<proteinExistence type="predicted"/>
<feature type="transmembrane region" description="Helical" evidence="5">
    <location>
        <begin position="76"/>
        <end position="97"/>
    </location>
</feature>
<protein>
    <submittedName>
        <fullName evidence="6">Uncharacterized protein</fullName>
    </submittedName>
</protein>
<dbReference type="PANTHER" id="PTHR12479:SF10">
    <property type="entry name" value="LYSOSOMAL-ASSOCIATED TRANSMEMBRANE PROTEIN"/>
    <property type="match status" value="1"/>
</dbReference>
<keyword evidence="7" id="KW-1185">Reference proteome</keyword>
<evidence type="ECO:0000256" key="3">
    <source>
        <dbReference type="ARBA" id="ARBA00022989"/>
    </source>
</evidence>
<feature type="transmembrane region" description="Helical" evidence="5">
    <location>
        <begin position="104"/>
        <end position="130"/>
    </location>
</feature>
<dbReference type="AlphaFoldDB" id="A0AA39HAD0"/>
<dbReference type="EMBL" id="JAUCMV010000004">
    <property type="protein sequence ID" value="KAK0401004.1"/>
    <property type="molecule type" value="Genomic_DNA"/>
</dbReference>
<evidence type="ECO:0000256" key="4">
    <source>
        <dbReference type="ARBA" id="ARBA00023136"/>
    </source>
</evidence>
<gene>
    <name evidence="6" type="ORF">QR680_015551</name>
</gene>
<comment type="caution">
    <text evidence="6">The sequence shown here is derived from an EMBL/GenBank/DDBJ whole genome shotgun (WGS) entry which is preliminary data.</text>
</comment>
<feature type="transmembrane region" description="Helical" evidence="5">
    <location>
        <begin position="46"/>
        <end position="70"/>
    </location>
</feature>
<dbReference type="PANTHER" id="PTHR12479">
    <property type="entry name" value="LYSOSOMAL-ASSOCIATED TRANSMEMBRANE PROTEIN"/>
    <property type="match status" value="1"/>
</dbReference>
<sequence>MNRWQAAVDKQRNHRPRLFRIASVVKDVYGQTDTCLCGIVHVKTAAIIVGGFLALLGALLLGVAFTYFAIDGKLNLPQHIFSGTISLIIGLVTIYAAHTERRNLLLPAIVALILVIFALFITLILVVIFVNSPASFAPTLRDFVKRHDSIAFMFKPKALLFGLTVTISLALSVWFLKTICDCYEYLSKLDRRKARDTEAQAQQN</sequence>
<keyword evidence="3 5" id="KW-1133">Transmembrane helix</keyword>
<dbReference type="InterPro" id="IPR051115">
    <property type="entry name" value="LAPTM_transporter"/>
</dbReference>
<name>A0AA39HAD0_9BILA</name>